<feature type="region of interest" description="Disordered" evidence="1">
    <location>
        <begin position="1"/>
        <end position="30"/>
    </location>
</feature>
<accession>A0A165Z0W5</accession>
<evidence type="ECO:0000313" key="2">
    <source>
        <dbReference type="EMBL" id="KZT33814.1"/>
    </source>
</evidence>
<organism evidence="2 3">
    <name type="scientific">Sistotremastrum suecicum HHB10207 ss-3</name>
    <dbReference type="NCBI Taxonomy" id="1314776"/>
    <lineage>
        <taxon>Eukaryota</taxon>
        <taxon>Fungi</taxon>
        <taxon>Dikarya</taxon>
        <taxon>Basidiomycota</taxon>
        <taxon>Agaricomycotina</taxon>
        <taxon>Agaricomycetes</taxon>
        <taxon>Sistotremastrales</taxon>
        <taxon>Sistotremastraceae</taxon>
        <taxon>Sistotremastrum</taxon>
    </lineage>
</organism>
<sequence length="159" mass="18315">MDGDFTMHPAHAEPAKAEKTNSTRSSRFENARQATRFRLWLHRKMSPDREIASAARREAGFWRQWVEQNRPSPISGSKRKHEDISELSYPELLEEARKADIALTFRPAEKPRIDTGRQTHIPWSPWTLSVDYKFSDAEDFPGSSGQRAVQLWAPGEPEL</sequence>
<feature type="compositionally biased region" description="Basic and acidic residues" evidence="1">
    <location>
        <begin position="10"/>
        <end position="30"/>
    </location>
</feature>
<reference evidence="2 3" key="1">
    <citation type="journal article" date="2016" name="Mol. Biol. Evol.">
        <title>Comparative Genomics of Early-Diverging Mushroom-Forming Fungi Provides Insights into the Origins of Lignocellulose Decay Capabilities.</title>
        <authorList>
            <person name="Nagy L.G."/>
            <person name="Riley R."/>
            <person name="Tritt A."/>
            <person name="Adam C."/>
            <person name="Daum C."/>
            <person name="Floudas D."/>
            <person name="Sun H."/>
            <person name="Yadav J.S."/>
            <person name="Pangilinan J."/>
            <person name="Larsson K.H."/>
            <person name="Matsuura K."/>
            <person name="Barry K."/>
            <person name="Labutti K."/>
            <person name="Kuo R."/>
            <person name="Ohm R.A."/>
            <person name="Bhattacharya S.S."/>
            <person name="Shirouzu T."/>
            <person name="Yoshinaga Y."/>
            <person name="Martin F.M."/>
            <person name="Grigoriev I.V."/>
            <person name="Hibbett D.S."/>
        </authorList>
    </citation>
    <scope>NUCLEOTIDE SEQUENCE [LARGE SCALE GENOMIC DNA]</scope>
    <source>
        <strain evidence="2 3">HHB10207 ss-3</strain>
    </source>
</reference>
<dbReference type="AlphaFoldDB" id="A0A165Z0W5"/>
<name>A0A165Z0W5_9AGAM</name>
<evidence type="ECO:0000256" key="1">
    <source>
        <dbReference type="SAM" id="MobiDB-lite"/>
    </source>
</evidence>
<protein>
    <submittedName>
        <fullName evidence="2">Uncharacterized protein</fullName>
    </submittedName>
</protein>
<dbReference type="Proteomes" id="UP000076798">
    <property type="component" value="Unassembled WGS sequence"/>
</dbReference>
<feature type="region of interest" description="Disordered" evidence="1">
    <location>
        <begin position="139"/>
        <end position="159"/>
    </location>
</feature>
<keyword evidence="3" id="KW-1185">Reference proteome</keyword>
<proteinExistence type="predicted"/>
<evidence type="ECO:0000313" key="3">
    <source>
        <dbReference type="Proteomes" id="UP000076798"/>
    </source>
</evidence>
<gene>
    <name evidence="2" type="ORF">SISSUDRAFT_1065845</name>
</gene>
<dbReference type="EMBL" id="KV428217">
    <property type="protein sequence ID" value="KZT33814.1"/>
    <property type="molecule type" value="Genomic_DNA"/>
</dbReference>